<dbReference type="SUPFAM" id="SSF56219">
    <property type="entry name" value="DNase I-like"/>
    <property type="match status" value="1"/>
</dbReference>
<evidence type="ECO:0000256" key="6">
    <source>
        <dbReference type="PIRSR" id="PIRSR604808-1"/>
    </source>
</evidence>
<evidence type="ECO:0000259" key="9">
    <source>
        <dbReference type="Pfam" id="PF03372"/>
    </source>
</evidence>
<feature type="active site" evidence="6">
    <location>
        <position position="107"/>
    </location>
</feature>
<feature type="active site" description="Proton donor/acceptor" evidence="6">
    <location>
        <position position="147"/>
    </location>
</feature>
<evidence type="ECO:0000256" key="7">
    <source>
        <dbReference type="PIRSR" id="PIRSR604808-2"/>
    </source>
</evidence>
<dbReference type="Proteomes" id="UP000000845">
    <property type="component" value="Chromosome"/>
</dbReference>
<dbReference type="GO" id="GO:0008311">
    <property type="term" value="F:double-stranded DNA 3'-5' DNA exonuclease activity"/>
    <property type="evidence" value="ECO:0007669"/>
    <property type="project" value="TreeGrafter"/>
</dbReference>
<feature type="binding site" evidence="7">
    <location>
        <position position="244"/>
    </location>
    <ligand>
        <name>Mg(2+)</name>
        <dbReference type="ChEBI" id="CHEBI:18420"/>
        <label>1</label>
    </ligand>
</feature>
<dbReference type="CDD" id="cd09085">
    <property type="entry name" value="Mth212-like_AP-endo"/>
    <property type="match status" value="1"/>
</dbReference>
<evidence type="ECO:0000256" key="4">
    <source>
        <dbReference type="ARBA" id="ARBA00022801"/>
    </source>
</evidence>
<feature type="binding site" evidence="7">
    <location>
        <position position="7"/>
    </location>
    <ligand>
        <name>Mg(2+)</name>
        <dbReference type="ChEBI" id="CHEBI:18420"/>
        <label>1</label>
    </ligand>
</feature>
<dbReference type="AlphaFoldDB" id="D1ALZ3"/>
<dbReference type="PANTHER" id="PTHR22748:SF6">
    <property type="entry name" value="DNA-(APURINIC OR APYRIMIDINIC SITE) ENDONUCLEASE"/>
    <property type="match status" value="1"/>
</dbReference>
<dbReference type="PROSITE" id="PS00727">
    <property type="entry name" value="AP_NUCLEASE_F1_2"/>
    <property type="match status" value="1"/>
</dbReference>
<dbReference type="NCBIfam" id="TIGR00195">
    <property type="entry name" value="exoDNase_III"/>
    <property type="match status" value="1"/>
</dbReference>
<keyword evidence="10" id="KW-0456">Lyase</keyword>
<proteinExistence type="inferred from homology"/>
<keyword evidence="4" id="KW-0378">Hydrolase</keyword>
<dbReference type="GO" id="GO:0003677">
    <property type="term" value="F:DNA binding"/>
    <property type="evidence" value="ECO:0007669"/>
    <property type="project" value="InterPro"/>
</dbReference>
<reference evidence="10 11" key="2">
    <citation type="journal article" date="2010" name="Stand. Genomic Sci.">
        <title>Complete genome sequence of Sebaldella termitidis type strain (NCTC 11300).</title>
        <authorList>
            <person name="Harmon-Smith M."/>
            <person name="Celia L."/>
            <person name="Chertkov O."/>
            <person name="Lapidus A."/>
            <person name="Copeland A."/>
            <person name="Glavina Del Rio T."/>
            <person name="Nolan M."/>
            <person name="Lucas S."/>
            <person name="Tice H."/>
            <person name="Cheng J.F."/>
            <person name="Han C."/>
            <person name="Detter J.C."/>
            <person name="Bruce D."/>
            <person name="Goodwin L."/>
            <person name="Pitluck S."/>
            <person name="Pati A."/>
            <person name="Liolios K."/>
            <person name="Ivanova N."/>
            <person name="Mavromatis K."/>
            <person name="Mikhailova N."/>
            <person name="Chen A."/>
            <person name="Palaniappan K."/>
            <person name="Land M."/>
            <person name="Hauser L."/>
            <person name="Chang Y.J."/>
            <person name="Jeffries C.D."/>
            <person name="Brettin T."/>
            <person name="Goker M."/>
            <person name="Beck B."/>
            <person name="Bristow J."/>
            <person name="Eisen J.A."/>
            <person name="Markowitz V."/>
            <person name="Hugenholtz P."/>
            <person name="Kyrpides N.C."/>
            <person name="Klenk H.P."/>
            <person name="Chen F."/>
        </authorList>
    </citation>
    <scope>NUCLEOTIDE SEQUENCE [LARGE SCALE GENOMIC DNA]</scope>
    <source>
        <strain evidence="11">ATCC 33386 / NCTC 11300</strain>
    </source>
</reference>
<organism evidence="10 11">
    <name type="scientific">Sebaldella termitidis (strain ATCC 33386 / NCTC 11300)</name>
    <dbReference type="NCBI Taxonomy" id="526218"/>
    <lineage>
        <taxon>Bacteria</taxon>
        <taxon>Fusobacteriati</taxon>
        <taxon>Fusobacteriota</taxon>
        <taxon>Fusobacteriia</taxon>
        <taxon>Fusobacteriales</taxon>
        <taxon>Leptotrichiaceae</taxon>
        <taxon>Sebaldella</taxon>
    </lineage>
</organism>
<protein>
    <submittedName>
        <fullName evidence="10">Exodeoxyribonuclease III Xth</fullName>
        <ecNumber evidence="10">4.2.99.18</ecNumber>
    </submittedName>
</protein>
<dbReference type="GO" id="GO:0006284">
    <property type="term" value="P:base-excision repair"/>
    <property type="evidence" value="ECO:0007669"/>
    <property type="project" value="TreeGrafter"/>
</dbReference>
<feature type="active site" description="Proton acceptor" evidence="6">
    <location>
        <position position="244"/>
    </location>
</feature>
<dbReference type="HOGENOM" id="CLU_027539_1_3_0"/>
<reference evidence="11" key="1">
    <citation type="submission" date="2009-09" db="EMBL/GenBank/DDBJ databases">
        <title>The complete chromosome of Sebaldella termitidis ATCC 33386.</title>
        <authorList>
            <consortium name="US DOE Joint Genome Institute (JGI-PGF)"/>
            <person name="Lucas S."/>
            <person name="Copeland A."/>
            <person name="Lapidus A."/>
            <person name="Glavina del Rio T."/>
            <person name="Dalin E."/>
            <person name="Tice H."/>
            <person name="Bruce D."/>
            <person name="Goodwin L."/>
            <person name="Pitluck S."/>
            <person name="Kyrpides N."/>
            <person name="Mavromatis K."/>
            <person name="Ivanova N."/>
            <person name="Mikhailova N."/>
            <person name="Sims D."/>
            <person name="Meincke L."/>
            <person name="Brettin T."/>
            <person name="Detter J.C."/>
            <person name="Han C."/>
            <person name="Larimer F."/>
            <person name="Land M."/>
            <person name="Hauser L."/>
            <person name="Markowitz V."/>
            <person name="Cheng J.F."/>
            <person name="Hugenholtz P."/>
            <person name="Woyke T."/>
            <person name="Wu D."/>
            <person name="Eisen J.A."/>
        </authorList>
    </citation>
    <scope>NUCLEOTIDE SEQUENCE [LARGE SCALE GENOMIC DNA]</scope>
    <source>
        <strain evidence="11">ATCC 33386 / NCTC 11300</strain>
    </source>
</reference>
<comment type="cofactor">
    <cofactor evidence="1">
        <name>Mn(2+)</name>
        <dbReference type="ChEBI" id="CHEBI:29035"/>
    </cofactor>
</comment>
<dbReference type="InterPro" id="IPR036691">
    <property type="entry name" value="Endo/exonu/phosph_ase_sf"/>
</dbReference>
<dbReference type="GO" id="GO:0008081">
    <property type="term" value="F:phosphoric diester hydrolase activity"/>
    <property type="evidence" value="ECO:0007669"/>
    <property type="project" value="TreeGrafter"/>
</dbReference>
<feature type="site" description="Interaction with DNA substrate" evidence="8">
    <location>
        <position position="244"/>
    </location>
</feature>
<dbReference type="EMBL" id="CP001739">
    <property type="protein sequence ID" value="ACZ07261.1"/>
    <property type="molecule type" value="Genomic_DNA"/>
</dbReference>
<dbReference type="InterPro" id="IPR004808">
    <property type="entry name" value="AP_endonuc_1"/>
</dbReference>
<sequence>MRIYSWNVNGIRALYNKGEFFKLFEEEPEIVCIQETKAQAEQLSEELLNINGYSSFFESADKKGYSGVAVYSKKKPLMVKKFDIERFDSEGRYIELEYEDFILINCYFPNSQEKGKRLDYKIDFCDEILNYLEERKKSGKAVIITGDYNIAHKPIDLARPKDNEENPGYLPEEREWMTKFIEAGYVDSFRKFYPEEVKYTWWSYRTRAREKNIGWRIDYFCINKESEGILIDSGIRNDVFGSDHCPIYIDISVNN</sequence>
<feature type="binding site" evidence="7">
    <location>
        <position position="35"/>
    </location>
    <ligand>
        <name>Mg(2+)</name>
        <dbReference type="ChEBI" id="CHEBI:18420"/>
        <label>1</label>
    </ligand>
</feature>
<dbReference type="GO" id="GO:0046872">
    <property type="term" value="F:metal ion binding"/>
    <property type="evidence" value="ECO:0007669"/>
    <property type="project" value="UniProtKB-KW"/>
</dbReference>
<keyword evidence="5 7" id="KW-0460">Magnesium</keyword>
<dbReference type="FunFam" id="3.60.10.10:FF:000026">
    <property type="entry name" value="Exodeoxyribonuclease III"/>
    <property type="match status" value="1"/>
</dbReference>
<evidence type="ECO:0000256" key="1">
    <source>
        <dbReference type="ARBA" id="ARBA00001936"/>
    </source>
</evidence>
<dbReference type="KEGG" id="str:Sterm_0377"/>
<feature type="binding site" evidence="7">
    <location>
        <position position="243"/>
    </location>
    <ligand>
        <name>Mg(2+)</name>
        <dbReference type="ChEBI" id="CHEBI:18420"/>
        <label>1</label>
    </ligand>
</feature>
<evidence type="ECO:0000313" key="11">
    <source>
        <dbReference type="Proteomes" id="UP000000845"/>
    </source>
</evidence>
<feature type="domain" description="Endonuclease/exonuclease/phosphatase" evidence="9">
    <location>
        <begin position="5"/>
        <end position="244"/>
    </location>
</feature>
<dbReference type="NCBIfam" id="TIGR00633">
    <property type="entry name" value="xth"/>
    <property type="match status" value="1"/>
</dbReference>
<dbReference type="PANTHER" id="PTHR22748">
    <property type="entry name" value="AP ENDONUCLEASE"/>
    <property type="match status" value="1"/>
</dbReference>
<evidence type="ECO:0000313" key="10">
    <source>
        <dbReference type="EMBL" id="ACZ07261.1"/>
    </source>
</evidence>
<dbReference type="PROSITE" id="PS51435">
    <property type="entry name" value="AP_NUCLEASE_F1_4"/>
    <property type="match status" value="1"/>
</dbReference>
<comment type="cofactor">
    <cofactor evidence="7">
        <name>Mg(2+)</name>
        <dbReference type="ChEBI" id="CHEBI:18420"/>
    </cofactor>
    <cofactor evidence="7">
        <name>Mn(2+)</name>
        <dbReference type="ChEBI" id="CHEBI:29035"/>
    </cofactor>
    <text evidence="7">Probably binds two magnesium or manganese ions per subunit.</text>
</comment>
<feature type="site" description="Important for catalytic activity" evidence="8">
    <location>
        <position position="218"/>
    </location>
</feature>
<keyword evidence="3 7" id="KW-0479">Metal-binding</keyword>
<dbReference type="InterPro" id="IPR005135">
    <property type="entry name" value="Endo/exonuclease/phosphatase"/>
</dbReference>
<gene>
    <name evidence="10" type="ordered locus">Sterm_0377</name>
</gene>
<dbReference type="eggNOG" id="COG0708">
    <property type="taxonomic scope" value="Bacteria"/>
</dbReference>
<evidence type="ECO:0000256" key="8">
    <source>
        <dbReference type="PIRSR" id="PIRSR604808-3"/>
    </source>
</evidence>
<name>D1ALZ3_SEBTE</name>
<keyword evidence="11" id="KW-1185">Reference proteome</keyword>
<feature type="site" description="Transition state stabilizer" evidence="8">
    <location>
        <position position="149"/>
    </location>
</feature>
<feature type="binding site" evidence="7">
    <location>
        <position position="149"/>
    </location>
    <ligand>
        <name>Mg(2+)</name>
        <dbReference type="ChEBI" id="CHEBI:18420"/>
        <label>1</label>
    </ligand>
</feature>
<evidence type="ECO:0000256" key="3">
    <source>
        <dbReference type="ARBA" id="ARBA00022723"/>
    </source>
</evidence>
<dbReference type="Gene3D" id="3.60.10.10">
    <property type="entry name" value="Endonuclease/exonuclease/phosphatase"/>
    <property type="match status" value="1"/>
</dbReference>
<dbReference type="Pfam" id="PF03372">
    <property type="entry name" value="Exo_endo_phos"/>
    <property type="match status" value="1"/>
</dbReference>
<feature type="binding site" evidence="7">
    <location>
        <position position="147"/>
    </location>
    <ligand>
        <name>Mg(2+)</name>
        <dbReference type="ChEBI" id="CHEBI:18420"/>
        <label>1</label>
    </ligand>
</feature>
<dbReference type="STRING" id="526218.Sterm_0377"/>
<accession>D1ALZ3</accession>
<dbReference type="RefSeq" id="WP_012859860.1">
    <property type="nucleotide sequence ID" value="NC_013517.1"/>
</dbReference>
<comment type="similarity">
    <text evidence="2">Belongs to the DNA repair enzymes AP/ExoA family.</text>
</comment>
<evidence type="ECO:0000256" key="2">
    <source>
        <dbReference type="ARBA" id="ARBA00007092"/>
    </source>
</evidence>
<dbReference type="GO" id="GO:0140078">
    <property type="term" value="F:class I DNA-(apurinic or apyrimidinic site) endonuclease activity"/>
    <property type="evidence" value="ECO:0007669"/>
    <property type="project" value="UniProtKB-EC"/>
</dbReference>
<keyword evidence="7" id="KW-0464">Manganese</keyword>
<dbReference type="InterPro" id="IPR020848">
    <property type="entry name" value="AP_endonuclease_F1_CS"/>
</dbReference>
<evidence type="ECO:0000256" key="5">
    <source>
        <dbReference type="ARBA" id="ARBA00022842"/>
    </source>
</evidence>
<dbReference type="EC" id="4.2.99.18" evidence="10"/>